<feature type="domain" description="NADP-dependent oxidoreductase" evidence="1">
    <location>
        <begin position="15"/>
        <end position="319"/>
    </location>
</feature>
<name>A0A1G2KSZ4_9BACT</name>
<evidence type="ECO:0000313" key="2">
    <source>
        <dbReference type="EMBL" id="OHA02566.1"/>
    </source>
</evidence>
<protein>
    <submittedName>
        <fullName evidence="2">Aldo/keto reductase</fullName>
    </submittedName>
</protein>
<comment type="caution">
    <text evidence="2">The sequence shown here is derived from an EMBL/GenBank/DDBJ whole genome shotgun (WGS) entry which is preliminary data.</text>
</comment>
<dbReference type="AlphaFoldDB" id="A0A1G2KSZ4"/>
<dbReference type="EMBL" id="MHQN01000034">
    <property type="protein sequence ID" value="OHA02566.1"/>
    <property type="molecule type" value="Genomic_DNA"/>
</dbReference>
<dbReference type="Proteomes" id="UP000177177">
    <property type="component" value="Unassembled WGS sequence"/>
</dbReference>
<dbReference type="InterPro" id="IPR036812">
    <property type="entry name" value="NAD(P)_OxRdtase_dom_sf"/>
</dbReference>
<organism evidence="2 3">
    <name type="scientific">Candidatus Sungbacteria bacterium RIFCSPHIGHO2_02_FULL_53_17</name>
    <dbReference type="NCBI Taxonomy" id="1802275"/>
    <lineage>
        <taxon>Bacteria</taxon>
        <taxon>Candidatus Sungiibacteriota</taxon>
    </lineage>
</organism>
<accession>A0A1G2KSZ4</accession>
<proteinExistence type="predicted"/>
<dbReference type="SUPFAM" id="SSF51430">
    <property type="entry name" value="NAD(P)-linked oxidoreductase"/>
    <property type="match status" value="1"/>
</dbReference>
<dbReference type="PANTHER" id="PTHR43147:SF2">
    <property type="entry name" value="NADP-DEPENDENT OXIDOREDUCTASE DOMAIN-CONTAINING PROTEIN"/>
    <property type="match status" value="1"/>
</dbReference>
<evidence type="ECO:0000313" key="3">
    <source>
        <dbReference type="Proteomes" id="UP000177177"/>
    </source>
</evidence>
<evidence type="ECO:0000259" key="1">
    <source>
        <dbReference type="Pfam" id="PF00248"/>
    </source>
</evidence>
<dbReference type="PANTHER" id="PTHR43147">
    <property type="entry name" value="PROTEIN TAS"/>
    <property type="match status" value="1"/>
</dbReference>
<dbReference type="Pfam" id="PF00248">
    <property type="entry name" value="Aldo_ket_red"/>
    <property type="match status" value="1"/>
</dbReference>
<gene>
    <name evidence="2" type="ORF">A3C92_02845</name>
</gene>
<dbReference type="CDD" id="cd19101">
    <property type="entry name" value="AKR_unchar"/>
    <property type="match status" value="1"/>
</dbReference>
<dbReference type="Gene3D" id="3.20.20.100">
    <property type="entry name" value="NADP-dependent oxidoreductase domain"/>
    <property type="match status" value="1"/>
</dbReference>
<sequence>MPRVELTDGYEISRILKGGWQLAGGHGSVDRAVAIRDMFAFLQAGITTFDCADIYTGVEEMIGEFRKTFLKEHGIIPAQIWFEQMFKIHTKFVPDLDVLPRVNRAYVESVIDRSRSRLCVNCLDLVQFHWWDYEIPRYAQTVLLLAEMQRAGKIRHIGVTNFDVPHLSEIINVGVHVISNQVQYSLLDHRPENAMVKFCLGHDVKLLCYGTLAGGFISEKWRGAEEPQEPLENRSLAKYKLIIDEFGGWELFQELLTVLSMIARKHDVSIANVAMRYVLDKPLVAGIIVGARNTAHLNTLAKTFSFELDREDQGAIHGVLDRSIEPRGDVYDLERAQGGKHASIMKYTLNK</sequence>
<reference evidence="2 3" key="1">
    <citation type="journal article" date="2016" name="Nat. Commun.">
        <title>Thousands of microbial genomes shed light on interconnected biogeochemical processes in an aquifer system.</title>
        <authorList>
            <person name="Anantharaman K."/>
            <person name="Brown C.T."/>
            <person name="Hug L.A."/>
            <person name="Sharon I."/>
            <person name="Castelle C.J."/>
            <person name="Probst A.J."/>
            <person name="Thomas B.C."/>
            <person name="Singh A."/>
            <person name="Wilkins M.J."/>
            <person name="Karaoz U."/>
            <person name="Brodie E.L."/>
            <person name="Williams K.H."/>
            <person name="Hubbard S.S."/>
            <person name="Banfield J.F."/>
        </authorList>
    </citation>
    <scope>NUCLEOTIDE SEQUENCE [LARGE SCALE GENOMIC DNA]</scope>
</reference>
<dbReference type="InterPro" id="IPR023210">
    <property type="entry name" value="NADP_OxRdtase_dom"/>
</dbReference>